<name>A0A4Y2UGX7_ARAVE</name>
<proteinExistence type="predicted"/>
<dbReference type="EMBL" id="BGPR01036253">
    <property type="protein sequence ID" value="GBO11384.1"/>
    <property type="molecule type" value="Genomic_DNA"/>
</dbReference>
<organism evidence="2 3">
    <name type="scientific">Araneus ventricosus</name>
    <name type="common">Orbweaver spider</name>
    <name type="synonym">Epeira ventricosa</name>
    <dbReference type="NCBI Taxonomy" id="182803"/>
    <lineage>
        <taxon>Eukaryota</taxon>
        <taxon>Metazoa</taxon>
        <taxon>Ecdysozoa</taxon>
        <taxon>Arthropoda</taxon>
        <taxon>Chelicerata</taxon>
        <taxon>Arachnida</taxon>
        <taxon>Araneae</taxon>
        <taxon>Araneomorphae</taxon>
        <taxon>Entelegynae</taxon>
        <taxon>Araneoidea</taxon>
        <taxon>Araneidae</taxon>
        <taxon>Araneus</taxon>
    </lineage>
</organism>
<reference evidence="2 3" key="1">
    <citation type="journal article" date="2019" name="Sci. Rep.">
        <title>Orb-weaving spider Araneus ventricosus genome elucidates the spidroin gene catalogue.</title>
        <authorList>
            <person name="Kono N."/>
            <person name="Nakamura H."/>
            <person name="Ohtoshi R."/>
            <person name="Moran D.A.P."/>
            <person name="Shinohara A."/>
            <person name="Yoshida Y."/>
            <person name="Fujiwara M."/>
            <person name="Mori M."/>
            <person name="Tomita M."/>
            <person name="Arakawa K."/>
        </authorList>
    </citation>
    <scope>NUCLEOTIDE SEQUENCE [LARGE SCALE GENOMIC DNA]</scope>
</reference>
<evidence type="ECO:0000313" key="1">
    <source>
        <dbReference type="EMBL" id="GBO11383.1"/>
    </source>
</evidence>
<gene>
    <name evidence="1" type="ORF">AVEN_219887_1</name>
    <name evidence="2" type="ORF">AVEN_251472_1</name>
</gene>
<protein>
    <submittedName>
        <fullName evidence="2">Uncharacterized protein</fullName>
    </submittedName>
</protein>
<accession>A0A4Y2UGX7</accession>
<keyword evidence="3" id="KW-1185">Reference proteome</keyword>
<sequence length="138" mass="16066">MNNEHTTLWRFDDAWGGSSRNRLLQGSCTLEAIYADEWSEEDIRTLERLLSHFGQNPSTGSLSFCMSAVMFLVLQQISIYRNRINDGKAISKCHVPDNQDLMEDTKYTINVTFGKRQWWPFHRLIDRFQCSIGVSNAW</sequence>
<dbReference type="EMBL" id="BGPR01036252">
    <property type="protein sequence ID" value="GBO11383.1"/>
    <property type="molecule type" value="Genomic_DNA"/>
</dbReference>
<dbReference type="Proteomes" id="UP000499080">
    <property type="component" value="Unassembled WGS sequence"/>
</dbReference>
<evidence type="ECO:0000313" key="2">
    <source>
        <dbReference type="EMBL" id="GBO11384.1"/>
    </source>
</evidence>
<comment type="caution">
    <text evidence="2">The sequence shown here is derived from an EMBL/GenBank/DDBJ whole genome shotgun (WGS) entry which is preliminary data.</text>
</comment>
<evidence type="ECO:0000313" key="3">
    <source>
        <dbReference type="Proteomes" id="UP000499080"/>
    </source>
</evidence>
<dbReference type="AlphaFoldDB" id="A0A4Y2UGX7"/>